<dbReference type="PANTHER" id="PTHR36156">
    <property type="entry name" value="SLR2101 PROTEIN"/>
    <property type="match status" value="1"/>
</dbReference>
<dbReference type="PANTHER" id="PTHR36156:SF2">
    <property type="entry name" value="CUPIN TYPE-2 DOMAIN-CONTAINING PROTEIN"/>
    <property type="match status" value="1"/>
</dbReference>
<dbReference type="GeneID" id="36325140"/>
<name>A0A1X6NFW7_9APHY</name>
<dbReference type="OrthoDB" id="5840532at2759"/>
<evidence type="ECO:0008006" key="3">
    <source>
        <dbReference type="Google" id="ProtNLM"/>
    </source>
</evidence>
<dbReference type="RefSeq" id="XP_024344323.1">
    <property type="nucleotide sequence ID" value="XM_024480190.1"/>
</dbReference>
<accession>A0A1X6NFW7</accession>
<organism evidence="1 2">
    <name type="scientific">Postia placenta MAD-698-R-SB12</name>
    <dbReference type="NCBI Taxonomy" id="670580"/>
    <lineage>
        <taxon>Eukaryota</taxon>
        <taxon>Fungi</taxon>
        <taxon>Dikarya</taxon>
        <taxon>Basidiomycota</taxon>
        <taxon>Agaricomycotina</taxon>
        <taxon>Agaricomycetes</taxon>
        <taxon>Polyporales</taxon>
        <taxon>Adustoporiaceae</taxon>
        <taxon>Rhodonia</taxon>
    </lineage>
</organism>
<dbReference type="STRING" id="670580.A0A1X6NFW7"/>
<dbReference type="CDD" id="cd02231">
    <property type="entry name" value="cupin_BLL6423-like"/>
    <property type="match status" value="1"/>
</dbReference>
<dbReference type="Gene3D" id="2.60.120.10">
    <property type="entry name" value="Jelly Rolls"/>
    <property type="match status" value="1"/>
</dbReference>
<dbReference type="Proteomes" id="UP000194127">
    <property type="component" value="Unassembled WGS sequence"/>
</dbReference>
<dbReference type="AlphaFoldDB" id="A0A1X6NFW7"/>
<dbReference type="SUPFAM" id="SSF51182">
    <property type="entry name" value="RmlC-like cupins"/>
    <property type="match status" value="1"/>
</dbReference>
<evidence type="ECO:0000313" key="2">
    <source>
        <dbReference type="Proteomes" id="UP000194127"/>
    </source>
</evidence>
<dbReference type="Gene3D" id="2.20.70.150">
    <property type="match status" value="1"/>
</dbReference>
<dbReference type="InterPro" id="IPR011051">
    <property type="entry name" value="RmlC_Cupin_sf"/>
</dbReference>
<dbReference type="InterPro" id="IPR047142">
    <property type="entry name" value="OryJ/VirC-like"/>
</dbReference>
<reference evidence="1 2" key="1">
    <citation type="submission" date="2017-04" db="EMBL/GenBank/DDBJ databases">
        <title>Genome Sequence of the Model Brown-Rot Fungus Postia placenta SB12.</title>
        <authorList>
            <consortium name="DOE Joint Genome Institute"/>
            <person name="Gaskell J."/>
            <person name="Kersten P."/>
            <person name="Larrondo L.F."/>
            <person name="Canessa P."/>
            <person name="Martinez D."/>
            <person name="Hibbett D."/>
            <person name="Schmoll M."/>
            <person name="Kubicek C.P."/>
            <person name="Martinez A.T."/>
            <person name="Yadav J."/>
            <person name="Master E."/>
            <person name="Magnuson J.K."/>
            <person name="James T."/>
            <person name="Yaver D."/>
            <person name="Berka R."/>
            <person name="Labutti K."/>
            <person name="Lipzen A."/>
            <person name="Aerts A."/>
            <person name="Barry K."/>
            <person name="Henrissat B."/>
            <person name="Blanchette R."/>
            <person name="Grigoriev I."/>
            <person name="Cullen D."/>
        </authorList>
    </citation>
    <scope>NUCLEOTIDE SEQUENCE [LARGE SCALE GENOMIC DNA]</scope>
    <source>
        <strain evidence="1 2">MAD-698-R-SB12</strain>
    </source>
</reference>
<dbReference type="InterPro" id="IPR014710">
    <property type="entry name" value="RmlC-like_jellyroll"/>
</dbReference>
<protein>
    <recommendedName>
        <fullName evidence="3">Cupin 2 conserved barrel domain-containing protein</fullName>
    </recommendedName>
</protein>
<keyword evidence="2" id="KW-1185">Reference proteome</keyword>
<dbReference type="EMBL" id="KZ110591">
    <property type="protein sequence ID" value="OSX67529.1"/>
    <property type="molecule type" value="Genomic_DNA"/>
</dbReference>
<sequence length="175" mass="18667">MALSADPPPPPADLRRAVTGHDDCGTACVRSDDLLPSSESPAFPGVWGNNIWVTEATPTGDNNSDVDGAARQPDSDLGIVMHNGTVLRYTDLAPGALAAMTSSLDYNILIQGKLVLIMEDGTETKFETPGDIVIQRGTMHAWKNPGPGWARWVTVLVDAKPAVINGIPLPMEVRR</sequence>
<gene>
    <name evidence="1" type="ORF">POSPLADRAFT_1051664</name>
</gene>
<proteinExistence type="predicted"/>
<evidence type="ECO:0000313" key="1">
    <source>
        <dbReference type="EMBL" id="OSX67529.1"/>
    </source>
</evidence>